<proteinExistence type="inferred from homology"/>
<evidence type="ECO:0000256" key="2">
    <source>
        <dbReference type="SAM" id="SignalP"/>
    </source>
</evidence>
<dbReference type="InterPro" id="IPR042100">
    <property type="entry name" value="Bug_dom1"/>
</dbReference>
<gene>
    <name evidence="3" type="ORF">G3I67_02375</name>
</gene>
<comment type="caution">
    <text evidence="3">The sequence shown here is derived from an EMBL/GenBank/DDBJ whole genome shotgun (WGS) entry which is preliminary data.</text>
</comment>
<dbReference type="AlphaFoldDB" id="A0A6B2QZ79"/>
<name>A0A6B2QZ79_9BURK</name>
<dbReference type="InterPro" id="IPR005064">
    <property type="entry name" value="BUG"/>
</dbReference>
<dbReference type="Pfam" id="PF03401">
    <property type="entry name" value="TctC"/>
    <property type="match status" value="1"/>
</dbReference>
<dbReference type="Gene3D" id="3.40.190.10">
    <property type="entry name" value="Periplasmic binding protein-like II"/>
    <property type="match status" value="1"/>
</dbReference>
<dbReference type="PIRSF" id="PIRSF017082">
    <property type="entry name" value="YflP"/>
    <property type="match status" value="1"/>
</dbReference>
<dbReference type="RefSeq" id="WP_163651346.1">
    <property type="nucleotide sequence ID" value="NZ_JAAGRN010000001.1"/>
</dbReference>
<sequence>MKLFRNCGRMMFKGLGGALVLSAGLSAVSMQARAQAPAWPSRTVAIVNPAAPGGSSDPLARIVAEVLAKDFGGSFIVENRPGANGNIGAAYVAKAAPDGYTLLMSWTGTLVSAVTMYGSKPFNPMTDFEPIVLIGSIPNVITVDAKLPIHNLKELAEYAKKHPNGMNFGSTGSGSSWHLSAELFNKVMGVKMTHVPYNSPAAVTKDLVGGQLQTVFPGTMTIASLVKEGRLRALAVMAPERTSVLPDVPTTKELGYPQLESATWMALLAPKGTPKEITSKINKAINDALATPAVRNRLISLGYTPLGGTSAHFSSYMADEIKKWDEIVKFSGAKID</sequence>
<accession>A0A6B2QZ79</accession>
<evidence type="ECO:0000313" key="3">
    <source>
        <dbReference type="EMBL" id="NDY82067.1"/>
    </source>
</evidence>
<evidence type="ECO:0000256" key="1">
    <source>
        <dbReference type="ARBA" id="ARBA00006987"/>
    </source>
</evidence>
<organism evidence="3">
    <name type="scientific">Sheuella amnicola</name>
    <dbReference type="NCBI Taxonomy" id="2707330"/>
    <lineage>
        <taxon>Bacteria</taxon>
        <taxon>Pseudomonadati</taxon>
        <taxon>Pseudomonadota</taxon>
        <taxon>Betaproteobacteria</taxon>
        <taxon>Burkholderiales</taxon>
        <taxon>Alcaligenaceae</taxon>
        <taxon>Sheuella</taxon>
    </lineage>
</organism>
<protein>
    <submittedName>
        <fullName evidence="3">Tripartite tricarboxylate transporter substrate binding protein</fullName>
    </submittedName>
</protein>
<dbReference type="PANTHER" id="PTHR42928">
    <property type="entry name" value="TRICARBOXYLATE-BINDING PROTEIN"/>
    <property type="match status" value="1"/>
</dbReference>
<feature type="chain" id="PRO_5025518276" evidence="2">
    <location>
        <begin position="35"/>
        <end position="336"/>
    </location>
</feature>
<dbReference type="Gene3D" id="3.40.190.150">
    <property type="entry name" value="Bordetella uptake gene, domain 1"/>
    <property type="match status" value="1"/>
</dbReference>
<keyword evidence="2" id="KW-0732">Signal</keyword>
<dbReference type="CDD" id="cd07012">
    <property type="entry name" value="PBP2_Bug_TTT"/>
    <property type="match status" value="1"/>
</dbReference>
<dbReference type="PANTHER" id="PTHR42928:SF5">
    <property type="entry name" value="BLR1237 PROTEIN"/>
    <property type="match status" value="1"/>
</dbReference>
<dbReference type="SUPFAM" id="SSF53850">
    <property type="entry name" value="Periplasmic binding protein-like II"/>
    <property type="match status" value="1"/>
</dbReference>
<reference evidence="3" key="1">
    <citation type="submission" date="2020-02" db="EMBL/GenBank/DDBJ databases">
        <authorList>
            <person name="Chen W.-M."/>
        </authorList>
    </citation>
    <scope>NUCLEOTIDE SEQUENCE</scope>
    <source>
        <strain evidence="3">NBD-18</strain>
    </source>
</reference>
<feature type="signal peptide" evidence="2">
    <location>
        <begin position="1"/>
        <end position="34"/>
    </location>
</feature>
<dbReference type="EMBL" id="JAAGRN010000001">
    <property type="protein sequence ID" value="NDY82067.1"/>
    <property type="molecule type" value="Genomic_DNA"/>
</dbReference>
<comment type="similarity">
    <text evidence="1">Belongs to the UPF0065 (bug) family.</text>
</comment>